<dbReference type="RefSeq" id="WP_179918753.1">
    <property type="nucleotide sequence ID" value="NZ_CP058909.1"/>
</dbReference>
<dbReference type="InterPro" id="IPR011042">
    <property type="entry name" value="6-blade_b-propeller_TolB-like"/>
</dbReference>
<protein>
    <submittedName>
        <fullName evidence="3">PQQ-dependent sugar dehydrogenase</fullName>
    </submittedName>
</protein>
<feature type="domain" description="Glucose/Sorbosone dehydrogenase" evidence="2">
    <location>
        <begin position="290"/>
        <end position="469"/>
    </location>
</feature>
<name>A0A7D5T5W1_9EURY</name>
<dbReference type="Gene3D" id="2.120.10.30">
    <property type="entry name" value="TolB, C-terminal domain"/>
    <property type="match status" value="1"/>
</dbReference>
<dbReference type="AlphaFoldDB" id="A0A7D5T5W1"/>
<reference evidence="3 4" key="1">
    <citation type="submission" date="2020-07" db="EMBL/GenBank/DDBJ databases">
        <title>Halosimplex litoreum sp. nov. and Halosimplex rubrum sp. nov., isolated from different salt environments.</title>
        <authorList>
            <person name="Cui H."/>
        </authorList>
    </citation>
    <scope>NUCLEOTIDE SEQUENCE [LARGE SCALE GENOMIC DNA]</scope>
    <source>
        <strain evidence="3 4">R2</strain>
    </source>
</reference>
<accession>A0A7D5T5W1</accession>
<dbReference type="Pfam" id="PF07995">
    <property type="entry name" value="GSDH"/>
    <property type="match status" value="2"/>
</dbReference>
<dbReference type="KEGG" id="hpel:HZS54_19655"/>
<dbReference type="Proteomes" id="UP000509346">
    <property type="component" value="Chromosome"/>
</dbReference>
<dbReference type="GeneID" id="56084854"/>
<feature type="region of interest" description="Disordered" evidence="1">
    <location>
        <begin position="20"/>
        <end position="72"/>
    </location>
</feature>
<evidence type="ECO:0000256" key="1">
    <source>
        <dbReference type="SAM" id="MobiDB-lite"/>
    </source>
</evidence>
<evidence type="ECO:0000313" key="3">
    <source>
        <dbReference type="EMBL" id="QLH83711.1"/>
    </source>
</evidence>
<feature type="compositionally biased region" description="Polar residues" evidence="1">
    <location>
        <begin position="62"/>
        <end position="72"/>
    </location>
</feature>
<dbReference type="SUPFAM" id="SSF50952">
    <property type="entry name" value="Soluble quinoprotein glucose dehydrogenase"/>
    <property type="match status" value="1"/>
</dbReference>
<feature type="domain" description="Glucose/Sorbosone dehydrogenase" evidence="2">
    <location>
        <begin position="91"/>
        <end position="274"/>
    </location>
</feature>
<dbReference type="PROSITE" id="PS51318">
    <property type="entry name" value="TAT"/>
    <property type="match status" value="1"/>
</dbReference>
<keyword evidence="4" id="KW-1185">Reference proteome</keyword>
<proteinExistence type="predicted"/>
<dbReference type="PANTHER" id="PTHR19328:SF75">
    <property type="entry name" value="ALDOSE SUGAR DEHYDROGENASE YLII"/>
    <property type="match status" value="1"/>
</dbReference>
<dbReference type="InterPro" id="IPR012938">
    <property type="entry name" value="Glc/Sorbosone_DH"/>
</dbReference>
<dbReference type="EMBL" id="CP058909">
    <property type="protein sequence ID" value="QLH83711.1"/>
    <property type="molecule type" value="Genomic_DNA"/>
</dbReference>
<dbReference type="InterPro" id="IPR006311">
    <property type="entry name" value="TAT_signal"/>
</dbReference>
<evidence type="ECO:0000259" key="2">
    <source>
        <dbReference type="Pfam" id="PF07995"/>
    </source>
</evidence>
<dbReference type="InterPro" id="IPR011041">
    <property type="entry name" value="Quinoprot_gluc/sorb_DH_b-prop"/>
</dbReference>
<gene>
    <name evidence="3" type="ORF">HZS54_19655</name>
</gene>
<evidence type="ECO:0000313" key="4">
    <source>
        <dbReference type="Proteomes" id="UP000509346"/>
    </source>
</evidence>
<dbReference type="OrthoDB" id="6744at2157"/>
<sequence length="485" mass="51510">MTDDGLTRRRALAMSGLALTGGLAGCGSDTGSGPVATPSTPDETATDGTDRGDDSGGEPTHTDGTGDQTASGTAAFEDLTVRAERVASGFTSPLALAIPEPGRRFVVDQSGQIYLHEDGSLREEPFLDVSDRMVDVSGYTEQGLLGLAFHPEFADNGRFFVRYSAPAREWVPDDYSHTFVCSEFRADPGAATADPDSERVVMEIAEPQWNHNAGAIAFGPDGYLYVATGDGGGGNDQGTGHVDDWYDAVDGGNGQDITENLLGSMLRIDVDGEASGTPTGTAGSDGPVQDYAVPEDNPLVGSDGLDEQYAWGFRNPWRFSFGPEGRLFVGDVGQSAWEEVAVVERGGNYGWNVYEGTHCFQAEDCPSESPRSRPLRDPVIEYPHGGQPVSGIAVIGGYLYDGDAMPEMRGHYLFADWRAGGQLYAAREVDEGLWPTTTVSVESDEQFGPMVLSFGRNPDGELFVCTTASGQVSGDTGAVFRLTEA</sequence>
<organism evidence="3 4">
    <name type="scientific">Halosimplex pelagicum</name>
    <dbReference type="NCBI Taxonomy" id="869886"/>
    <lineage>
        <taxon>Archaea</taxon>
        <taxon>Methanobacteriati</taxon>
        <taxon>Methanobacteriota</taxon>
        <taxon>Stenosarchaea group</taxon>
        <taxon>Halobacteria</taxon>
        <taxon>Halobacteriales</taxon>
        <taxon>Haloarculaceae</taxon>
        <taxon>Halosimplex</taxon>
    </lineage>
</organism>
<feature type="region of interest" description="Disordered" evidence="1">
    <location>
        <begin position="271"/>
        <end position="292"/>
    </location>
</feature>
<dbReference type="PANTHER" id="PTHR19328">
    <property type="entry name" value="HEDGEHOG-INTERACTING PROTEIN"/>
    <property type="match status" value="1"/>
</dbReference>